<dbReference type="InterPro" id="IPR015943">
    <property type="entry name" value="WD40/YVTN_repeat-like_dom_sf"/>
</dbReference>
<organism evidence="14 15">
    <name type="scientific">Pseudozyma antarctica (strain T-34)</name>
    <name type="common">Yeast</name>
    <name type="synonym">Candida antarctica</name>
    <dbReference type="NCBI Taxonomy" id="1151754"/>
    <lineage>
        <taxon>Eukaryota</taxon>
        <taxon>Fungi</taxon>
        <taxon>Dikarya</taxon>
        <taxon>Basidiomycota</taxon>
        <taxon>Ustilaginomycotina</taxon>
        <taxon>Ustilaginomycetes</taxon>
        <taxon>Ustilaginales</taxon>
        <taxon>Ustilaginaceae</taxon>
        <taxon>Moesziomyces</taxon>
    </lineage>
</organism>
<keyword evidence="8" id="KW-1133">Transmembrane helix</keyword>
<feature type="region of interest" description="Disordered" evidence="11">
    <location>
        <begin position="776"/>
        <end position="803"/>
    </location>
</feature>
<evidence type="ECO:0000256" key="8">
    <source>
        <dbReference type="ARBA" id="ARBA00022989"/>
    </source>
</evidence>
<evidence type="ECO:0000256" key="5">
    <source>
        <dbReference type="ARBA" id="ARBA00022692"/>
    </source>
</evidence>
<proteinExistence type="inferred from homology"/>
<keyword evidence="9" id="KW-0472">Membrane</keyword>
<sequence length="1329" mass="144886">MKQCKADAVRGGAKQQRGSTEAVAHSFQRSEMRTAAEERESRPLRALPWSRQAADDRLSRAHYSMGDWPVEKCDAGLGGALQGPGEKPIASLLGSARIARFWLWLSETSATLIGARVCVGWISEHRPRSSDCFQRTDQRGRQAGRHKRQVLVRQANSAHGRARSFQARSKASERRRSPTPAQAQAHPRHRLVTGHHRKTRLLDVAAILKMHTPTSSSARRSFGSWASAALLATLLALLLSAHSVAALSKTEAGIIDWHIPRIGVPLASNDSATPYLAPRFHRIIKPDADIKDKAQTAIFVATESNTVGALNPRNGAIVWRQILEKHDQVLLHKQFGEVALTVSGNGGANVRIYHAFTGYLIWESKLHSIADGLLPVPGFPAADAAFLTEGATAERPPDVVVISNAQTVRRLDGAYGQEVWKWQPEDDISRRSLIRVIANKDKIHVVSLVRNAGSTYSSLSVSTLSAHNGQLLATHDIPSGLRSAADVVVVAWNTLPNLPPTANPGSWVAWLNKDGTVRAAPLDPPSKRFAQPQVVYPKRPESTFTGLVDPGLSNKGLFVARRSDGLAEVLKVSADAKFASFWEFEEDAHDAVYAGTYDRQGRAYLQRIFFSRAQHLLNFHFLWADANNGGEGQVSGFSFQWDHDLHGNVHAATFEASQVGQYQLATRTVLVTSSGSVRMLLEDQHQWIVEEGLTQITHATFVDLPEKKLTDIPGGAASLDNEGFVRRVVRHVISLKDLPQYTVAFATRFATGSYGSLEQLGLSKSASASSAAAATTTMVKEGNKPARKRADQEQKPTSLAPRVASANTTSSLFRDPFGFRKLVVVATAKGKVYALDTLTKDTVVWEKSLIGYGDGEGEHEPHISIKLMQTVRELSTDGKSPLLAIVAEVELQPGLHSTRVFELNPLTGEFLNDASSGQNVFVGRCRDAFLLPQAVEDPVERQQSLGLVDQNNHLYLYPDTLAVAERFEPLSGRYYFAVQEPAAAAGSSVNFVGYAVEQGVSSVHKSKQVWTWSVPAGEEVVQVVQAPSKDAIASFGRVLGDRSTLYKYLNPHAQLVVTAARASNQAHLYLIDTVTGSMLYELQLDEVDAAQPVRAHVVENWVTATYAVRNADEGMATRIVTVELYEQPDAPTAEQKRSIAASWSGLTGNFSSFTGDTSAQGESVLPLAYVQSFLYSGGSVQALATTTTKFGIALKNLLVATDQESIVSIPRRLLDPRRPVGKPSKTEAEEYNIPYAPMIPEDPKWIINHIFPAAGIQAIATGPALLESTATVYAYGLDSFATRVSPSGQFDILQSSFNKPQLLLTIAILSVGIALTRPMVRNKNLALRW</sequence>
<accession>M9MFX7</accession>
<evidence type="ECO:0000313" key="14">
    <source>
        <dbReference type="EMBL" id="GAC74727.1"/>
    </source>
</evidence>
<dbReference type="InterPro" id="IPR011047">
    <property type="entry name" value="Quinoprotein_ADH-like_sf"/>
</dbReference>
<evidence type="ECO:0000259" key="12">
    <source>
        <dbReference type="Pfam" id="PF07774"/>
    </source>
</evidence>
<dbReference type="InterPro" id="IPR058545">
    <property type="entry name" value="Beta-prop_EMC1_1st"/>
</dbReference>
<keyword evidence="6" id="KW-0732">Signal</keyword>
<feature type="domain" description="EMC1 first beta-propeller" evidence="13">
    <location>
        <begin position="292"/>
        <end position="691"/>
    </location>
</feature>
<dbReference type="SUPFAM" id="SSF50998">
    <property type="entry name" value="Quinoprotein alcohol dehydrogenase-like"/>
    <property type="match status" value="2"/>
</dbReference>
<feature type="region of interest" description="Disordered" evidence="11">
    <location>
        <begin position="1"/>
        <end position="41"/>
    </location>
</feature>
<dbReference type="GO" id="GO:0072546">
    <property type="term" value="C:EMC complex"/>
    <property type="evidence" value="ECO:0007669"/>
    <property type="project" value="InterPro"/>
</dbReference>
<evidence type="ECO:0000256" key="6">
    <source>
        <dbReference type="ARBA" id="ARBA00022729"/>
    </source>
</evidence>
<dbReference type="GO" id="GO:0034975">
    <property type="term" value="P:protein folding in endoplasmic reticulum"/>
    <property type="evidence" value="ECO:0007669"/>
    <property type="project" value="TreeGrafter"/>
</dbReference>
<keyword evidence="5" id="KW-0812">Transmembrane</keyword>
<evidence type="ECO:0000256" key="1">
    <source>
        <dbReference type="ARBA" id="ARBA00004115"/>
    </source>
</evidence>
<reference evidence="15" key="1">
    <citation type="journal article" date="2013" name="Genome Announc.">
        <title>Genome sequence of the basidiomycetous yeast Pseudozyma antarctica T-34, a producer of the glycolipid biosurfactants mannosylerythritol lipids.</title>
        <authorList>
            <person name="Morita T."/>
            <person name="Koike H."/>
            <person name="Koyama Y."/>
            <person name="Hagiwara H."/>
            <person name="Ito E."/>
            <person name="Fukuoka T."/>
            <person name="Imura T."/>
            <person name="Machida M."/>
            <person name="Kitamoto D."/>
        </authorList>
    </citation>
    <scope>NUCLEOTIDE SEQUENCE [LARGE SCALE GENOMIC DNA]</scope>
    <source>
        <strain evidence="15">T-34</strain>
    </source>
</reference>
<evidence type="ECO:0000259" key="13">
    <source>
        <dbReference type="Pfam" id="PF25293"/>
    </source>
</evidence>
<dbReference type="PANTHER" id="PTHR21573">
    <property type="entry name" value="ER MEMBRANE PROTEIN COMPLEX SUBUNIT 1"/>
    <property type="match status" value="1"/>
</dbReference>
<gene>
    <name evidence="14" type="ORF">PANT_12c00111</name>
</gene>
<comment type="subcellular location">
    <subcellularLocation>
        <location evidence="1">Endoplasmic reticulum membrane</location>
        <topology evidence="1">Single-pass type I membrane protein</topology>
    </subcellularLocation>
</comment>
<comment type="similarity">
    <text evidence="2">Belongs to the EMC1 family.</text>
</comment>
<evidence type="ECO:0000256" key="7">
    <source>
        <dbReference type="ARBA" id="ARBA00022824"/>
    </source>
</evidence>
<dbReference type="Gene3D" id="2.130.10.10">
    <property type="entry name" value="YVTN repeat-like/Quinoprotein amine dehydrogenase"/>
    <property type="match status" value="1"/>
</dbReference>
<dbReference type="Pfam" id="PF25293">
    <property type="entry name" value="Beta-prop_EMC1_N"/>
    <property type="match status" value="1"/>
</dbReference>
<feature type="compositionally biased region" description="Basic and acidic residues" evidence="11">
    <location>
        <begin position="129"/>
        <end position="140"/>
    </location>
</feature>
<evidence type="ECO:0000256" key="2">
    <source>
        <dbReference type="ARBA" id="ARBA00007904"/>
    </source>
</evidence>
<evidence type="ECO:0000256" key="9">
    <source>
        <dbReference type="ARBA" id="ARBA00023136"/>
    </source>
</evidence>
<dbReference type="Proteomes" id="UP000011976">
    <property type="component" value="Unassembled WGS sequence"/>
</dbReference>
<dbReference type="InterPro" id="IPR026895">
    <property type="entry name" value="EMC1"/>
</dbReference>
<evidence type="ECO:0000256" key="4">
    <source>
        <dbReference type="ARBA" id="ARBA00020824"/>
    </source>
</evidence>
<evidence type="ECO:0000256" key="11">
    <source>
        <dbReference type="SAM" id="MobiDB-lite"/>
    </source>
</evidence>
<protein>
    <recommendedName>
        <fullName evidence="4">ER membrane protein complex subunit 1</fullName>
    </recommendedName>
</protein>
<dbReference type="PANTHER" id="PTHR21573:SF0">
    <property type="entry name" value="ER MEMBRANE PROTEIN COMPLEX SUBUNIT 1"/>
    <property type="match status" value="1"/>
</dbReference>
<name>M9MFX7_PSEA3</name>
<keyword evidence="7" id="KW-0256">Endoplasmic reticulum</keyword>
<dbReference type="InterPro" id="IPR011678">
    <property type="entry name" value="EMC1_C"/>
</dbReference>
<feature type="compositionally biased region" description="Basic and acidic residues" evidence="11">
    <location>
        <begin position="28"/>
        <end position="41"/>
    </location>
</feature>
<evidence type="ECO:0000256" key="3">
    <source>
        <dbReference type="ARBA" id="ARBA00011276"/>
    </source>
</evidence>
<dbReference type="EMBL" id="DF196778">
    <property type="protein sequence ID" value="GAC74727.1"/>
    <property type="molecule type" value="Genomic_DNA"/>
</dbReference>
<evidence type="ECO:0000313" key="15">
    <source>
        <dbReference type="Proteomes" id="UP000011976"/>
    </source>
</evidence>
<feature type="region of interest" description="Disordered" evidence="11">
    <location>
        <begin position="129"/>
        <end position="190"/>
    </location>
</feature>
<dbReference type="Pfam" id="PF07774">
    <property type="entry name" value="EMC1_C"/>
    <property type="match status" value="1"/>
</dbReference>
<feature type="domain" description="ER membrane protein complex subunit 1 C-terminal" evidence="12">
    <location>
        <begin position="1099"/>
        <end position="1329"/>
    </location>
</feature>
<dbReference type="OrthoDB" id="28092at2759"/>
<feature type="compositionally biased region" description="Basic and acidic residues" evidence="11">
    <location>
        <begin position="781"/>
        <end position="794"/>
    </location>
</feature>
<dbReference type="STRING" id="1151754.M9MFX7"/>
<keyword evidence="10" id="KW-0325">Glycoprotein</keyword>
<comment type="subunit">
    <text evidence="3">Component of the ER membrane protein complex (EMC).</text>
</comment>
<evidence type="ECO:0000256" key="10">
    <source>
        <dbReference type="ARBA" id="ARBA00023180"/>
    </source>
</evidence>